<dbReference type="RefSeq" id="WP_186377730.1">
    <property type="nucleotide sequence ID" value="NZ_CP036299.1"/>
</dbReference>
<name>A0A518GIQ3_9PLAN</name>
<evidence type="ECO:0000256" key="1">
    <source>
        <dbReference type="SAM" id="SignalP"/>
    </source>
</evidence>
<evidence type="ECO:0008006" key="4">
    <source>
        <dbReference type="Google" id="ProtNLM"/>
    </source>
</evidence>
<organism evidence="2 3">
    <name type="scientific">Planctopirus ephydatiae</name>
    <dbReference type="NCBI Taxonomy" id="2528019"/>
    <lineage>
        <taxon>Bacteria</taxon>
        <taxon>Pseudomonadati</taxon>
        <taxon>Planctomycetota</taxon>
        <taxon>Planctomycetia</taxon>
        <taxon>Planctomycetales</taxon>
        <taxon>Planctomycetaceae</taxon>
        <taxon>Planctopirus</taxon>
    </lineage>
</organism>
<reference evidence="2 3" key="1">
    <citation type="submission" date="2019-02" db="EMBL/GenBank/DDBJ databases">
        <title>Deep-cultivation of Planctomycetes and their phenomic and genomic characterization uncovers novel biology.</title>
        <authorList>
            <person name="Wiegand S."/>
            <person name="Jogler M."/>
            <person name="Boedeker C."/>
            <person name="Pinto D."/>
            <person name="Vollmers J."/>
            <person name="Rivas-Marin E."/>
            <person name="Kohn T."/>
            <person name="Peeters S.H."/>
            <person name="Heuer A."/>
            <person name="Rast P."/>
            <person name="Oberbeckmann S."/>
            <person name="Bunk B."/>
            <person name="Jeske O."/>
            <person name="Meyerdierks A."/>
            <person name="Storesund J.E."/>
            <person name="Kallscheuer N."/>
            <person name="Luecker S."/>
            <person name="Lage O.M."/>
            <person name="Pohl T."/>
            <person name="Merkel B.J."/>
            <person name="Hornburger P."/>
            <person name="Mueller R.-W."/>
            <person name="Bruemmer F."/>
            <person name="Labrenz M."/>
            <person name="Spormann A.M."/>
            <person name="Op den Camp H."/>
            <person name="Overmann J."/>
            <person name="Amann R."/>
            <person name="Jetten M.S.M."/>
            <person name="Mascher T."/>
            <person name="Medema M.H."/>
            <person name="Devos D.P."/>
            <person name="Kaster A.-K."/>
            <person name="Ovreas L."/>
            <person name="Rohde M."/>
            <person name="Galperin M.Y."/>
            <person name="Jogler C."/>
        </authorList>
    </citation>
    <scope>NUCLEOTIDE SEQUENCE [LARGE SCALE GENOMIC DNA]</scope>
    <source>
        <strain evidence="2 3">Spb1</strain>
    </source>
</reference>
<feature type="chain" id="PRO_5021941803" description="TIGR03067 domain-containing protein" evidence="1">
    <location>
        <begin position="38"/>
        <end position="203"/>
    </location>
</feature>
<keyword evidence="3" id="KW-1185">Reference proteome</keyword>
<feature type="signal peptide" evidence="1">
    <location>
        <begin position="1"/>
        <end position="37"/>
    </location>
</feature>
<gene>
    <name evidence="2" type="ORF">Spb1_03250</name>
</gene>
<evidence type="ECO:0000313" key="3">
    <source>
        <dbReference type="Proteomes" id="UP000315349"/>
    </source>
</evidence>
<sequence length="203" mass="22331" precursor="true">MQRTTFFLGHRLVVKVTRLCLGLCTGLAIGWSGPAFAEPPTAGNSDPVAQQPPAGALPADAERILGEWVPVEFIFVGLPIPMENIAGLKVVFDKEELKLYPPSPVRKLKEGELPPPAPAPIKFRYQLLIDREPHQIELTAEEGPQSGQTTGSIYKFDEKGRLVICGHLDPTAPRPDVFESTDTSRTILFKFERHVKPASTPEK</sequence>
<protein>
    <recommendedName>
        <fullName evidence="4">TIGR03067 domain-containing protein</fullName>
    </recommendedName>
</protein>
<dbReference type="EMBL" id="CP036299">
    <property type="protein sequence ID" value="QDV28462.1"/>
    <property type="molecule type" value="Genomic_DNA"/>
</dbReference>
<evidence type="ECO:0000313" key="2">
    <source>
        <dbReference type="EMBL" id="QDV28462.1"/>
    </source>
</evidence>
<dbReference type="KEGG" id="peh:Spb1_03250"/>
<dbReference type="InterPro" id="IPR017504">
    <property type="entry name" value="CHP03067_Planctomycetes"/>
</dbReference>
<dbReference type="Proteomes" id="UP000315349">
    <property type="component" value="Chromosome"/>
</dbReference>
<proteinExistence type="predicted"/>
<keyword evidence="1" id="KW-0732">Signal</keyword>
<accession>A0A518GIQ3</accession>
<dbReference type="NCBIfam" id="TIGR03067">
    <property type="entry name" value="Planc_TIGR03067"/>
    <property type="match status" value="1"/>
</dbReference>
<dbReference type="AlphaFoldDB" id="A0A518GIQ3"/>